<gene>
    <name evidence="1" type="ORF">ENG67_04870</name>
</gene>
<dbReference type="Proteomes" id="UP000885931">
    <property type="component" value="Unassembled WGS sequence"/>
</dbReference>
<name>A0A7C0XBE1_UNCW3</name>
<evidence type="ECO:0000313" key="1">
    <source>
        <dbReference type="EMBL" id="HDM90522.1"/>
    </source>
</evidence>
<dbReference type="EMBL" id="DRBW01000184">
    <property type="protein sequence ID" value="HDM90522.1"/>
    <property type="molecule type" value="Genomic_DNA"/>
</dbReference>
<evidence type="ECO:0008006" key="2">
    <source>
        <dbReference type="Google" id="ProtNLM"/>
    </source>
</evidence>
<dbReference type="NCBIfam" id="NF041131">
    <property type="entry name" value="RicT_YaaT_fam"/>
    <property type="match status" value="1"/>
</dbReference>
<protein>
    <recommendedName>
        <fullName evidence="2">Stage 0 sporulation protein</fullName>
    </recommendedName>
</protein>
<proteinExistence type="predicted"/>
<dbReference type="AlphaFoldDB" id="A0A7C0XBE1"/>
<sequence length="279" mass="31372">MRKFFKGKGRKADKKVASRERDSLEVSVVGGGFERFIIKKHLEIVPGTFGQLMAEGMEHPVVVKIRGISDRPAKKEVIELVPVSHERVLRLMKNIVKAYLFKEGLNDIKLVNGKLDTVVGSLSLNYIAEKRHNLSKLAARLAKVLHVRVDFEQIGARDYAREIGGIGICGRELCCRVFLKEIPSITLDIARQQYLFAAPEKLSGLCGRLLCCLRFELPVYEELSKKLPQPGSMVETQKGVGRVVELNVLFGTFKVQYEDDSTEVLSLDSEEVTWEIVKS</sequence>
<reference evidence="1" key="1">
    <citation type="journal article" date="2020" name="mSystems">
        <title>Genome- and Community-Level Interaction Insights into Carbon Utilization and Element Cycling Functions of Hydrothermarchaeota in Hydrothermal Sediment.</title>
        <authorList>
            <person name="Zhou Z."/>
            <person name="Liu Y."/>
            <person name="Xu W."/>
            <person name="Pan J."/>
            <person name="Luo Z.H."/>
            <person name="Li M."/>
        </authorList>
    </citation>
    <scope>NUCLEOTIDE SEQUENCE [LARGE SCALE GENOMIC DNA]</scope>
    <source>
        <strain evidence="1">HyVt-237</strain>
    </source>
</reference>
<accession>A0A7C0XBE1</accession>
<comment type="caution">
    <text evidence="1">The sequence shown here is derived from an EMBL/GenBank/DDBJ whole genome shotgun (WGS) entry which is preliminary data.</text>
</comment>
<organism evidence="1">
    <name type="scientific">candidate division WOR-3 bacterium</name>
    <dbReference type="NCBI Taxonomy" id="2052148"/>
    <lineage>
        <taxon>Bacteria</taxon>
        <taxon>Bacteria division WOR-3</taxon>
    </lineage>
</organism>